<dbReference type="InterPro" id="IPR000719">
    <property type="entry name" value="Prot_kinase_dom"/>
</dbReference>
<dbReference type="InterPro" id="IPR001932">
    <property type="entry name" value="PPM-type_phosphatase-like_dom"/>
</dbReference>
<evidence type="ECO:0000313" key="10">
    <source>
        <dbReference type="Proteomes" id="UP000231658"/>
    </source>
</evidence>
<dbReference type="GO" id="GO:0005829">
    <property type="term" value="C:cytosol"/>
    <property type="evidence" value="ECO:0007669"/>
    <property type="project" value="TreeGrafter"/>
</dbReference>
<dbReference type="SMART" id="SM00332">
    <property type="entry name" value="PP2Cc"/>
    <property type="match status" value="1"/>
</dbReference>
<dbReference type="GO" id="GO:0042594">
    <property type="term" value="P:response to starvation"/>
    <property type="evidence" value="ECO:0007669"/>
    <property type="project" value="TreeGrafter"/>
</dbReference>
<dbReference type="Gene3D" id="1.10.510.10">
    <property type="entry name" value="Transferase(Phosphotransferase) domain 1"/>
    <property type="match status" value="1"/>
</dbReference>
<evidence type="ECO:0000256" key="3">
    <source>
        <dbReference type="ARBA" id="ARBA00022777"/>
    </source>
</evidence>
<dbReference type="InterPro" id="IPR045269">
    <property type="entry name" value="Atg1-like"/>
</dbReference>
<dbReference type="RefSeq" id="WP_069188916.1">
    <property type="nucleotide sequence ID" value="NZ_FLYE01000023.1"/>
</dbReference>
<organism evidence="9 10">
    <name type="scientific">Candidatus Terasakiella magnetica</name>
    <dbReference type="NCBI Taxonomy" id="1867952"/>
    <lineage>
        <taxon>Bacteria</taxon>
        <taxon>Pseudomonadati</taxon>
        <taxon>Pseudomonadota</taxon>
        <taxon>Alphaproteobacteria</taxon>
        <taxon>Rhodospirillales</taxon>
        <taxon>Terasakiellaceae</taxon>
        <taxon>Terasakiella</taxon>
    </lineage>
</organism>
<evidence type="ECO:0000259" key="8">
    <source>
        <dbReference type="PROSITE" id="PS51746"/>
    </source>
</evidence>
<dbReference type="PROSITE" id="PS50011">
    <property type="entry name" value="PROTEIN_KINASE_DOM"/>
    <property type="match status" value="1"/>
</dbReference>
<dbReference type="AlphaFoldDB" id="A0A1C3RI05"/>
<dbReference type="GO" id="GO:0004674">
    <property type="term" value="F:protein serine/threonine kinase activity"/>
    <property type="evidence" value="ECO:0007669"/>
    <property type="project" value="UniProtKB-KW"/>
</dbReference>
<sequence>MNTDIELKIGQHSQSGRKEENQDSYGVLLPEGNLLTTKGCAAAIADGMSGSDASKEASESCVKTLFTDYFATPESWSVTTSVSKVLSALNRWLHGQGQSRFGSEKGMVSTLSALIFKSNTGHVFHVGDSRIYLLRDGVIEQITRDHRLRVSAEKEYLSRAMGIELNVDIDYKSLTLEKGDIFIFTTDGVHDFIPERHMIELIKQHQDNLDHAAQEIVSQAYENDSDDNLTCQIVEITNLAPDDEATHIRRLQELPFPPELEPGMILDGYEIQRELHASKRSQVYLAKDQDTGLLVALKTLSVNYEDDPTFINLFLREEWIGKRLSSPHVMKVLEPSRGKNFLYYISEFIEGPTLGQWMRDNPNPSLDEVRKIIKQIALGLRAFHRKEMVHQDLKPDNIVIDRSGTVKIIDFGSTRIYGLEEVSTPIEQLDLLGTVDYTAPEYHLGTKGTSQVDLYSLGVIAYEMLTGKLPYDKGFSSKSAVHKLVYTPASEHNEAIPVWFDKALERAVHKERNKRYPVFSEFLKDLEKPNPSFTKEDNQPMMASNPKLFWQVIALVSLLVNFIFIAGLIH</sequence>
<reference evidence="9 10" key="1">
    <citation type="submission" date="2016-07" db="EMBL/GenBank/DDBJ databases">
        <authorList>
            <person name="Lefevre C.T."/>
        </authorList>
    </citation>
    <scope>NUCLEOTIDE SEQUENCE [LARGE SCALE GENOMIC DNA]</scope>
    <source>
        <strain evidence="9">PR1</strain>
    </source>
</reference>
<gene>
    <name evidence="9" type="ORF">MTBPR1_30224</name>
</gene>
<evidence type="ECO:0000256" key="1">
    <source>
        <dbReference type="ARBA" id="ARBA00022679"/>
    </source>
</evidence>
<dbReference type="Pfam" id="PF00069">
    <property type="entry name" value="Pkinase"/>
    <property type="match status" value="1"/>
</dbReference>
<dbReference type="STRING" id="1867952.MTBPR1_30224"/>
<keyword evidence="2" id="KW-0547">Nucleotide-binding</keyword>
<protein>
    <submittedName>
        <fullName evidence="9">Serine/threonine protein kinase</fullName>
    </submittedName>
</protein>
<keyword evidence="6" id="KW-0472">Membrane</keyword>
<dbReference type="SMART" id="SM00220">
    <property type="entry name" value="S_TKc"/>
    <property type="match status" value="1"/>
</dbReference>
<dbReference type="OrthoDB" id="9801841at2"/>
<dbReference type="InterPro" id="IPR036457">
    <property type="entry name" value="PPM-type-like_dom_sf"/>
</dbReference>
<dbReference type="SMART" id="SM00331">
    <property type="entry name" value="PP2C_SIG"/>
    <property type="match status" value="1"/>
</dbReference>
<dbReference type="GO" id="GO:0005776">
    <property type="term" value="C:autophagosome"/>
    <property type="evidence" value="ECO:0007669"/>
    <property type="project" value="TreeGrafter"/>
</dbReference>
<evidence type="ECO:0000259" key="7">
    <source>
        <dbReference type="PROSITE" id="PS50011"/>
    </source>
</evidence>
<feature type="region of interest" description="Disordered" evidence="5">
    <location>
        <begin position="1"/>
        <end position="23"/>
    </location>
</feature>
<dbReference type="SUPFAM" id="SSF56112">
    <property type="entry name" value="Protein kinase-like (PK-like)"/>
    <property type="match status" value="1"/>
</dbReference>
<dbReference type="InterPro" id="IPR011009">
    <property type="entry name" value="Kinase-like_dom_sf"/>
</dbReference>
<keyword evidence="4" id="KW-0067">ATP-binding</keyword>
<name>A0A1C3RI05_9PROT</name>
<dbReference type="EMBL" id="FLYE01000023">
    <property type="protein sequence ID" value="SCA56854.1"/>
    <property type="molecule type" value="Genomic_DNA"/>
</dbReference>
<dbReference type="Gene3D" id="3.60.40.10">
    <property type="entry name" value="PPM-type phosphatase domain"/>
    <property type="match status" value="1"/>
</dbReference>
<keyword evidence="6" id="KW-0812">Transmembrane</keyword>
<dbReference type="CDD" id="cd00143">
    <property type="entry name" value="PP2Cc"/>
    <property type="match status" value="1"/>
</dbReference>
<dbReference type="Gene3D" id="3.30.200.20">
    <property type="entry name" value="Phosphorylase Kinase, domain 1"/>
    <property type="match status" value="1"/>
</dbReference>
<evidence type="ECO:0000256" key="2">
    <source>
        <dbReference type="ARBA" id="ARBA00022741"/>
    </source>
</evidence>
<dbReference type="PROSITE" id="PS51746">
    <property type="entry name" value="PPM_2"/>
    <property type="match status" value="1"/>
</dbReference>
<dbReference type="Pfam" id="PF13672">
    <property type="entry name" value="PP2C_2"/>
    <property type="match status" value="1"/>
</dbReference>
<keyword evidence="3 9" id="KW-0418">Kinase</keyword>
<accession>A0A1C3RI05</accession>
<dbReference type="SUPFAM" id="SSF81606">
    <property type="entry name" value="PP2C-like"/>
    <property type="match status" value="1"/>
</dbReference>
<keyword evidence="6" id="KW-1133">Transmembrane helix</keyword>
<feature type="domain" description="Protein kinase" evidence="7">
    <location>
        <begin position="269"/>
        <end position="533"/>
    </location>
</feature>
<keyword evidence="10" id="KW-1185">Reference proteome</keyword>
<dbReference type="GO" id="GO:0005524">
    <property type="term" value="F:ATP binding"/>
    <property type="evidence" value="ECO:0007669"/>
    <property type="project" value="UniProtKB-KW"/>
</dbReference>
<keyword evidence="1" id="KW-0808">Transferase</keyword>
<dbReference type="PROSITE" id="PS00108">
    <property type="entry name" value="PROTEIN_KINASE_ST"/>
    <property type="match status" value="1"/>
</dbReference>
<dbReference type="Proteomes" id="UP000231658">
    <property type="component" value="Unassembled WGS sequence"/>
</dbReference>
<proteinExistence type="predicted"/>
<keyword evidence="9" id="KW-0723">Serine/threonine-protein kinase</keyword>
<evidence type="ECO:0000313" key="9">
    <source>
        <dbReference type="EMBL" id="SCA56854.1"/>
    </source>
</evidence>
<evidence type="ECO:0000256" key="5">
    <source>
        <dbReference type="SAM" id="MobiDB-lite"/>
    </source>
</evidence>
<evidence type="ECO:0000256" key="4">
    <source>
        <dbReference type="ARBA" id="ARBA00022840"/>
    </source>
</evidence>
<feature type="transmembrane region" description="Helical" evidence="6">
    <location>
        <begin position="548"/>
        <end position="569"/>
    </location>
</feature>
<evidence type="ECO:0000256" key="6">
    <source>
        <dbReference type="SAM" id="Phobius"/>
    </source>
</evidence>
<dbReference type="InterPro" id="IPR008271">
    <property type="entry name" value="Ser/Thr_kinase_AS"/>
</dbReference>
<dbReference type="PANTHER" id="PTHR24348:SF22">
    <property type="entry name" value="NON-SPECIFIC SERINE_THREONINE PROTEIN KINASE"/>
    <property type="match status" value="1"/>
</dbReference>
<feature type="domain" description="PPM-type phosphatase" evidence="8">
    <location>
        <begin position="8"/>
        <end position="236"/>
    </location>
</feature>
<dbReference type="GO" id="GO:0034045">
    <property type="term" value="C:phagophore assembly site membrane"/>
    <property type="evidence" value="ECO:0007669"/>
    <property type="project" value="TreeGrafter"/>
</dbReference>
<dbReference type="CDD" id="cd14014">
    <property type="entry name" value="STKc_PknB_like"/>
    <property type="match status" value="1"/>
</dbReference>
<dbReference type="PANTHER" id="PTHR24348">
    <property type="entry name" value="SERINE/THREONINE-PROTEIN KINASE UNC-51-RELATED"/>
    <property type="match status" value="1"/>
</dbReference>